<dbReference type="GO" id="GO:0005737">
    <property type="term" value="C:cytoplasm"/>
    <property type="evidence" value="ECO:0007669"/>
    <property type="project" value="TreeGrafter"/>
</dbReference>
<evidence type="ECO:0000313" key="5">
    <source>
        <dbReference type="Proteomes" id="UP000245942"/>
    </source>
</evidence>
<dbReference type="EMBL" id="KZ819323">
    <property type="protein sequence ID" value="PWN22389.1"/>
    <property type="molecule type" value="Genomic_DNA"/>
</dbReference>
<dbReference type="PANTHER" id="PTHR43096">
    <property type="entry name" value="DNAJ HOMOLOG 1, MITOCHONDRIAL-RELATED"/>
    <property type="match status" value="1"/>
</dbReference>
<dbReference type="PANTHER" id="PTHR43096:SF52">
    <property type="entry name" value="DNAJ HOMOLOG 1, MITOCHONDRIAL-RELATED"/>
    <property type="match status" value="1"/>
</dbReference>
<feature type="domain" description="J" evidence="3">
    <location>
        <begin position="78"/>
        <end position="177"/>
    </location>
</feature>
<dbReference type="CDD" id="cd06257">
    <property type="entry name" value="DnaJ"/>
    <property type="match status" value="1"/>
</dbReference>
<dbReference type="InterPro" id="IPR036869">
    <property type="entry name" value="J_dom_sf"/>
</dbReference>
<feature type="compositionally biased region" description="Basic and acidic residues" evidence="2">
    <location>
        <begin position="128"/>
        <end position="145"/>
    </location>
</feature>
<dbReference type="GO" id="GO:0042026">
    <property type="term" value="P:protein refolding"/>
    <property type="evidence" value="ECO:0007669"/>
    <property type="project" value="TreeGrafter"/>
</dbReference>
<evidence type="ECO:0000259" key="3">
    <source>
        <dbReference type="PROSITE" id="PS50076"/>
    </source>
</evidence>
<dbReference type="PROSITE" id="PS50076">
    <property type="entry name" value="DNAJ_2"/>
    <property type="match status" value="1"/>
</dbReference>
<evidence type="ECO:0000313" key="4">
    <source>
        <dbReference type="EMBL" id="PWN22389.1"/>
    </source>
</evidence>
<feature type="region of interest" description="Disordered" evidence="2">
    <location>
        <begin position="369"/>
        <end position="401"/>
    </location>
</feature>
<gene>
    <name evidence="4" type="ORF">BCV69DRAFT_311197</name>
</gene>
<dbReference type="GeneID" id="37016575"/>
<reference evidence="4 5" key="1">
    <citation type="journal article" date="2018" name="Mol. Biol. Evol.">
        <title>Broad Genomic Sampling Reveals a Smut Pathogenic Ancestry of the Fungal Clade Ustilaginomycotina.</title>
        <authorList>
            <person name="Kijpornyongpan T."/>
            <person name="Mondo S.J."/>
            <person name="Barry K."/>
            <person name="Sandor L."/>
            <person name="Lee J."/>
            <person name="Lipzen A."/>
            <person name="Pangilinan J."/>
            <person name="LaButti K."/>
            <person name="Hainaut M."/>
            <person name="Henrissat B."/>
            <person name="Grigoriev I.V."/>
            <person name="Spatafora J.W."/>
            <person name="Aime M.C."/>
        </authorList>
    </citation>
    <scope>NUCLEOTIDE SEQUENCE [LARGE SCALE GENOMIC DNA]</scope>
    <source>
        <strain evidence="4 5">MCA 4718</strain>
    </source>
</reference>
<accession>A0A316UB48</accession>
<dbReference type="GO" id="GO:0051082">
    <property type="term" value="F:unfolded protein binding"/>
    <property type="evidence" value="ECO:0007669"/>
    <property type="project" value="TreeGrafter"/>
</dbReference>
<feature type="region of interest" description="Disordered" evidence="2">
    <location>
        <begin position="110"/>
        <end position="147"/>
    </location>
</feature>
<dbReference type="Proteomes" id="UP000245942">
    <property type="component" value="Unassembled WGS sequence"/>
</dbReference>
<keyword evidence="5" id="KW-1185">Reference proteome</keyword>
<feature type="compositionally biased region" description="Low complexity" evidence="2">
    <location>
        <begin position="372"/>
        <end position="384"/>
    </location>
</feature>
<organism evidence="4 5">
    <name type="scientific">Pseudomicrostroma glucosiphilum</name>
    <dbReference type="NCBI Taxonomy" id="1684307"/>
    <lineage>
        <taxon>Eukaryota</taxon>
        <taxon>Fungi</taxon>
        <taxon>Dikarya</taxon>
        <taxon>Basidiomycota</taxon>
        <taxon>Ustilaginomycotina</taxon>
        <taxon>Exobasidiomycetes</taxon>
        <taxon>Microstromatales</taxon>
        <taxon>Microstromatales incertae sedis</taxon>
        <taxon>Pseudomicrostroma</taxon>
    </lineage>
</organism>
<dbReference type="PRINTS" id="PR00625">
    <property type="entry name" value="JDOMAIN"/>
</dbReference>
<dbReference type="Gene3D" id="1.10.287.110">
    <property type="entry name" value="DnaJ domain"/>
    <property type="match status" value="1"/>
</dbReference>
<dbReference type="InterPro" id="IPR018253">
    <property type="entry name" value="DnaJ_domain_CS"/>
</dbReference>
<dbReference type="STRING" id="1684307.A0A316UB48"/>
<dbReference type="Pfam" id="PF00226">
    <property type="entry name" value="DnaJ"/>
    <property type="match status" value="1"/>
</dbReference>
<dbReference type="OrthoDB" id="445556at2759"/>
<dbReference type="PROSITE" id="PS00636">
    <property type="entry name" value="DNAJ_1"/>
    <property type="match status" value="1"/>
</dbReference>
<keyword evidence="1" id="KW-0143">Chaperone</keyword>
<dbReference type="RefSeq" id="XP_025349549.1">
    <property type="nucleotide sequence ID" value="XM_025494841.1"/>
</dbReference>
<feature type="compositionally biased region" description="Gly residues" evidence="2">
    <location>
        <begin position="392"/>
        <end position="401"/>
    </location>
</feature>
<protein>
    <submittedName>
        <fullName evidence="4">DnaJ-domain-containing protein</fullName>
    </submittedName>
</protein>
<evidence type="ECO:0000256" key="2">
    <source>
        <dbReference type="SAM" id="MobiDB-lite"/>
    </source>
</evidence>
<dbReference type="SUPFAM" id="SSF46565">
    <property type="entry name" value="Chaperone J-domain"/>
    <property type="match status" value="1"/>
</dbReference>
<feature type="compositionally biased region" description="Low complexity" evidence="2">
    <location>
        <begin position="112"/>
        <end position="127"/>
    </location>
</feature>
<proteinExistence type="predicted"/>
<dbReference type="InterPro" id="IPR001623">
    <property type="entry name" value="DnaJ_domain"/>
</dbReference>
<name>A0A316UB48_9BASI</name>
<sequence length="401" mass="43794">MLLRESCAAYSRHLGHCRLARGPSSACSPFAVSLPLLGSPASSSPSSSSSSCCGYATVASSSSSSSQLAFPSHLSNPGPYEIFHLPRTASHAEVKDRYYDLVKLLHPDRRSATASNSSSSGSGSGDADGAKSSRATEKGKAKADSEQEVIVEEFRKVVKAYELLSDTRKRSAFDRYGLGWDGGSSSASSSFGPNVAEWQELQRRRAFTTASGPQNDGFWHGYGGDPRTRFRPWQAPHDQSGWQREAGSSYSNFYSSSSGPKAAWNGGGAGFYEHNMGAAGAGPRYASNRRFFAAVAMVTWTLALFQFHRLGLQSDQAVTHAERRHLDAVESLEEARRRARSEEGRKRYEALRTRARENRVLEQVERLEMRSQEQQQTQGHGYQHLLPAPGAEGVGMQGERI</sequence>
<dbReference type="AlphaFoldDB" id="A0A316UB48"/>
<dbReference type="SMART" id="SM00271">
    <property type="entry name" value="DnaJ"/>
    <property type="match status" value="1"/>
</dbReference>
<evidence type="ECO:0000256" key="1">
    <source>
        <dbReference type="ARBA" id="ARBA00023186"/>
    </source>
</evidence>